<dbReference type="FunFam" id="1.20.58.100:FF:000002">
    <property type="entry name" value="L-aspartate oxidase"/>
    <property type="match status" value="1"/>
</dbReference>
<dbReference type="GO" id="GO:0008734">
    <property type="term" value="F:L-aspartate oxidase activity"/>
    <property type="evidence" value="ECO:0007669"/>
    <property type="project" value="UniProtKB-UniRule"/>
</dbReference>
<protein>
    <recommendedName>
        <fullName evidence="4 10">L-aspartate oxidase</fullName>
        <ecNumber evidence="4 10">1.4.3.16</ecNumber>
    </recommendedName>
</protein>
<dbReference type="PANTHER" id="PTHR42716">
    <property type="entry name" value="L-ASPARTATE OXIDASE"/>
    <property type="match status" value="1"/>
</dbReference>
<evidence type="ECO:0000256" key="9">
    <source>
        <dbReference type="ARBA" id="ARBA00048305"/>
    </source>
</evidence>
<evidence type="ECO:0000259" key="15">
    <source>
        <dbReference type="Pfam" id="PF02910"/>
    </source>
</evidence>
<feature type="domain" description="Fumarate reductase/succinate dehydrogenase flavoprotein-like C-terminal" evidence="15">
    <location>
        <begin position="440"/>
        <end position="532"/>
    </location>
</feature>
<feature type="domain" description="FAD-dependent oxidoreductase 2 FAD-binding" evidence="14">
    <location>
        <begin position="6"/>
        <end position="390"/>
    </location>
</feature>
<dbReference type="SUPFAM" id="SSF46977">
    <property type="entry name" value="Succinate dehydrogenase/fumarate reductase flavoprotein C-terminal domain"/>
    <property type="match status" value="1"/>
</dbReference>
<dbReference type="Gene3D" id="3.50.50.60">
    <property type="entry name" value="FAD/NAD(P)-binding domain"/>
    <property type="match status" value="1"/>
</dbReference>
<reference evidence="17" key="1">
    <citation type="submission" date="2015-11" db="EMBL/GenBank/DDBJ databases">
        <authorList>
            <person name="Varghese N."/>
        </authorList>
    </citation>
    <scope>NUCLEOTIDE SEQUENCE [LARGE SCALE GENOMIC DNA]</scope>
</reference>
<comment type="subcellular location">
    <subcellularLocation>
        <location evidence="12">Cytoplasm</location>
    </subcellularLocation>
</comment>
<dbReference type="InterPro" id="IPR005288">
    <property type="entry name" value="NadB"/>
</dbReference>
<dbReference type="OrthoDB" id="9806724at2"/>
<evidence type="ECO:0000313" key="17">
    <source>
        <dbReference type="Proteomes" id="UP000182011"/>
    </source>
</evidence>
<dbReference type="PIRSF" id="PIRSF000171">
    <property type="entry name" value="SDHA_APRA_LASPO"/>
    <property type="match status" value="1"/>
</dbReference>
<dbReference type="GO" id="GO:0005737">
    <property type="term" value="C:cytoplasm"/>
    <property type="evidence" value="ECO:0007669"/>
    <property type="project" value="UniProtKB-SubCell"/>
</dbReference>
<accession>A0A0S4N2P9</accession>
<keyword evidence="6 12" id="KW-0662">Pyridine nucleotide biosynthesis</keyword>
<evidence type="ECO:0000256" key="8">
    <source>
        <dbReference type="ARBA" id="ARBA00023002"/>
    </source>
</evidence>
<dbReference type="InterPro" id="IPR003953">
    <property type="entry name" value="FAD-dep_OxRdtase_2_FAD-bd"/>
</dbReference>
<dbReference type="PANTHER" id="PTHR42716:SF2">
    <property type="entry name" value="L-ASPARTATE OXIDASE, CHLOROPLASTIC"/>
    <property type="match status" value="1"/>
</dbReference>
<dbReference type="SUPFAM" id="SSF51905">
    <property type="entry name" value="FAD/NAD(P)-binding domain"/>
    <property type="match status" value="1"/>
</dbReference>
<sequence>MEIVSDFLVIGSGIAGLFYALKVADHGRVVIITKKERAESNTNYAQGGIASVFSPDDSYELHIQDTLNVGAGLCNREAVEIMVYEGPKKVEELIQIGVEFTRTQNGRLDLGMEGGHSRKRIVHAKDLTGREIERALLEKVLSHPNVEIFEHHVAIDLITEHHLVGIDKSKKLDNIHCWGVYALDARTGQVKKFLSKVTMLATGGLGQVYIHTTNPAIATGDGVAMAYRAGAKIGNMEFIQFHPTTLYNSGSPAFLISEAVRGFGGILRTKKGEDFMKKYDPRGSLAPRDVVARAIDSELKKSGDEYVYLDLTHLDPDKVKDRFPHIYEKCLEFKIDITKEPIPVVPAAHYSCGGVVTDLWGRTSIVGLYAAGETAMTGVHGANRLASNSLLEALVFSDRAASDSVKFVRENFFKFPDIPDWVDTGIFNMEEWVLISHDKKEIQQLMWDYVGIVRSTLRLERAKRRIELIANEIEEFYKKTKVTADIIELRNLATVALLIIRSALMRKESRGLHYTTDYPYRDDENWLKDTIIQDIRI</sequence>
<accession>A0A0P1M5X7</accession>
<evidence type="ECO:0000256" key="4">
    <source>
        <dbReference type="ARBA" id="ARBA00012173"/>
    </source>
</evidence>
<accession>A0A0P1P297</accession>
<comment type="function">
    <text evidence="12">Catalyzes the oxidation of L-aspartate to iminoaspartate.</text>
</comment>
<evidence type="ECO:0000256" key="5">
    <source>
        <dbReference type="ARBA" id="ARBA00022630"/>
    </source>
</evidence>
<dbReference type="GO" id="GO:0034628">
    <property type="term" value="P:'de novo' NAD+ biosynthetic process from L-aspartate"/>
    <property type="evidence" value="ECO:0007669"/>
    <property type="project" value="TreeGrafter"/>
</dbReference>
<accession>A0A0P1MBC4</accession>
<organism evidence="16 17">
    <name type="scientific">Candidatus Kryptonium thompsonii</name>
    <dbReference type="NCBI Taxonomy" id="1633631"/>
    <lineage>
        <taxon>Bacteria</taxon>
        <taxon>Pseudomonadati</taxon>
        <taxon>Candidatus Kryptoniota</taxon>
        <taxon>Candidatus Kryptonium</taxon>
    </lineage>
</organism>
<dbReference type="FunFam" id="3.90.700.10:FF:000002">
    <property type="entry name" value="L-aspartate oxidase"/>
    <property type="match status" value="1"/>
</dbReference>
<evidence type="ECO:0000256" key="2">
    <source>
        <dbReference type="ARBA" id="ARBA00004950"/>
    </source>
</evidence>
<dbReference type="Gene3D" id="1.20.58.100">
    <property type="entry name" value="Fumarate reductase/succinate dehydrogenase flavoprotein-like, C-terminal domain"/>
    <property type="match status" value="1"/>
</dbReference>
<evidence type="ECO:0000256" key="12">
    <source>
        <dbReference type="RuleBase" id="RU362049"/>
    </source>
</evidence>
<evidence type="ECO:0000313" key="16">
    <source>
        <dbReference type="EMBL" id="CUU05067.1"/>
    </source>
</evidence>
<feature type="coiled-coil region" evidence="13">
    <location>
        <begin position="452"/>
        <end position="479"/>
    </location>
</feature>
<dbReference type="Pfam" id="PF02910">
    <property type="entry name" value="Succ_DH_flav_C"/>
    <property type="match status" value="1"/>
</dbReference>
<keyword evidence="13" id="KW-0175">Coiled coil</keyword>
<feature type="active site" description="Proton acceptor" evidence="11">
    <location>
        <position position="288"/>
    </location>
</feature>
<keyword evidence="7 12" id="KW-0274">FAD</keyword>
<comment type="pathway">
    <text evidence="2 12">Cofactor biosynthesis; NAD(+) biosynthesis; iminoaspartate from L-aspartate (oxidase route): step 1/1.</text>
</comment>
<dbReference type="Proteomes" id="UP000182011">
    <property type="component" value="Unassembled WGS sequence"/>
</dbReference>
<comment type="similarity">
    <text evidence="3 12">Belongs to the FAD-dependent oxidoreductase 2 family. NadB subfamily.</text>
</comment>
<dbReference type="EC" id="1.4.3.16" evidence="4 10"/>
<accession>A0A0P1L8T2</accession>
<evidence type="ECO:0000256" key="7">
    <source>
        <dbReference type="ARBA" id="ARBA00022827"/>
    </source>
</evidence>
<dbReference type="InterPro" id="IPR036188">
    <property type="entry name" value="FAD/NAD-bd_sf"/>
</dbReference>
<evidence type="ECO:0000256" key="10">
    <source>
        <dbReference type="NCBIfam" id="TIGR00551"/>
    </source>
</evidence>
<dbReference type="InterPro" id="IPR037099">
    <property type="entry name" value="Fum_R/Succ_DH_flav-like_C_sf"/>
</dbReference>
<accession>A0A0P1LXF0</accession>
<dbReference type="NCBIfam" id="TIGR00551">
    <property type="entry name" value="nadB"/>
    <property type="match status" value="1"/>
</dbReference>
<evidence type="ECO:0000256" key="1">
    <source>
        <dbReference type="ARBA" id="ARBA00001974"/>
    </source>
</evidence>
<evidence type="ECO:0000256" key="11">
    <source>
        <dbReference type="PIRSR" id="PIRSR000171-1"/>
    </source>
</evidence>
<evidence type="ECO:0000256" key="3">
    <source>
        <dbReference type="ARBA" id="ARBA00008562"/>
    </source>
</evidence>
<dbReference type="Gene3D" id="3.90.700.10">
    <property type="entry name" value="Succinate dehydrogenase/fumarate reductase flavoprotein, catalytic domain"/>
    <property type="match status" value="1"/>
</dbReference>
<dbReference type="NCBIfam" id="NF006567">
    <property type="entry name" value="PRK09077.1"/>
    <property type="match status" value="1"/>
</dbReference>
<dbReference type="InterPro" id="IPR027477">
    <property type="entry name" value="Succ_DH/fumarate_Rdtase_cat_sf"/>
</dbReference>
<dbReference type="AlphaFoldDB" id="A0A0P1P297"/>
<comment type="catalytic activity">
    <reaction evidence="9">
        <text>L-aspartate + O2 = iminosuccinate + H2O2</text>
        <dbReference type="Rhea" id="RHEA:25876"/>
        <dbReference type="ChEBI" id="CHEBI:15379"/>
        <dbReference type="ChEBI" id="CHEBI:16240"/>
        <dbReference type="ChEBI" id="CHEBI:29991"/>
        <dbReference type="ChEBI" id="CHEBI:77875"/>
        <dbReference type="EC" id="1.4.3.16"/>
    </reaction>
    <physiologicalReaction direction="left-to-right" evidence="9">
        <dbReference type="Rhea" id="RHEA:25877"/>
    </physiologicalReaction>
</comment>
<comment type="cofactor">
    <cofactor evidence="1 12">
        <name>FAD</name>
        <dbReference type="ChEBI" id="CHEBI:57692"/>
    </cofactor>
</comment>
<dbReference type="STRING" id="1633631.GCA_001442925_01147"/>
<dbReference type="PRINTS" id="PR00368">
    <property type="entry name" value="FADPNR"/>
</dbReference>
<dbReference type="RefSeq" id="WP_047133953.1">
    <property type="nucleotide sequence ID" value="NZ_CZVJ01000041.1"/>
</dbReference>
<accession>A0A0P1LJA1</accession>
<gene>
    <name evidence="16" type="ORF">JGI4_01151</name>
</gene>
<name>A0A0P1P297_9BACT</name>
<proteinExistence type="inferred from homology"/>
<evidence type="ECO:0000256" key="13">
    <source>
        <dbReference type="SAM" id="Coils"/>
    </source>
</evidence>
<dbReference type="InterPro" id="IPR015939">
    <property type="entry name" value="Fum_Rdtase/Succ_DH_flav-like_C"/>
</dbReference>
<keyword evidence="5 12" id="KW-0285">Flavoprotein</keyword>
<keyword evidence="8 12" id="KW-0560">Oxidoreductase</keyword>
<accession>A0A0P1MQI8</accession>
<dbReference type="EMBL" id="FAOP01000005">
    <property type="protein sequence ID" value="CUU05067.1"/>
    <property type="molecule type" value="Genomic_DNA"/>
</dbReference>
<dbReference type="Pfam" id="PF00890">
    <property type="entry name" value="FAD_binding_2"/>
    <property type="match status" value="1"/>
</dbReference>
<evidence type="ECO:0000259" key="14">
    <source>
        <dbReference type="Pfam" id="PF00890"/>
    </source>
</evidence>
<dbReference type="SUPFAM" id="SSF56425">
    <property type="entry name" value="Succinate dehydrogenase/fumarate reductase flavoprotein, catalytic domain"/>
    <property type="match status" value="1"/>
</dbReference>
<dbReference type="UniPathway" id="UPA00253">
    <property type="reaction ID" value="UER00326"/>
</dbReference>
<evidence type="ECO:0000256" key="6">
    <source>
        <dbReference type="ARBA" id="ARBA00022642"/>
    </source>
</evidence>